<protein>
    <recommendedName>
        <fullName evidence="3">Ribosomal protein L16</fullName>
    </recommendedName>
</protein>
<evidence type="ECO:0000313" key="2">
    <source>
        <dbReference type="Proteomes" id="UP001146120"/>
    </source>
</evidence>
<evidence type="ECO:0008006" key="3">
    <source>
        <dbReference type="Google" id="ProtNLM"/>
    </source>
</evidence>
<evidence type="ECO:0000313" key="1">
    <source>
        <dbReference type="EMBL" id="DAZ94174.1"/>
    </source>
</evidence>
<proteinExistence type="predicted"/>
<dbReference type="Proteomes" id="UP001146120">
    <property type="component" value="Unassembled WGS sequence"/>
</dbReference>
<reference evidence="1" key="1">
    <citation type="submission" date="2022-11" db="EMBL/GenBank/DDBJ databases">
        <authorList>
            <person name="Morgan W.R."/>
            <person name="Tartar A."/>
        </authorList>
    </citation>
    <scope>NUCLEOTIDE SEQUENCE</scope>
    <source>
        <strain evidence="1">ARSEF 373</strain>
    </source>
</reference>
<reference evidence="1" key="2">
    <citation type="journal article" date="2023" name="Microbiol Resour">
        <title>Decontamination and Annotation of the Draft Genome Sequence of the Oomycete Lagenidium giganteum ARSEF 373.</title>
        <authorList>
            <person name="Morgan W.R."/>
            <person name="Tartar A."/>
        </authorList>
    </citation>
    <scope>NUCLEOTIDE SEQUENCE</scope>
    <source>
        <strain evidence="1">ARSEF 373</strain>
    </source>
</reference>
<accession>A0AAV2YM48</accession>
<name>A0AAV2YM48_9STRA</name>
<dbReference type="EMBL" id="DAKRPA010000264">
    <property type="protein sequence ID" value="DAZ94174.1"/>
    <property type="molecule type" value="Genomic_DNA"/>
</dbReference>
<dbReference type="AlphaFoldDB" id="A0AAV2YM48"/>
<gene>
    <name evidence="1" type="ORF">N0F65_004888</name>
</gene>
<organism evidence="1 2">
    <name type="scientific">Lagenidium giganteum</name>
    <dbReference type="NCBI Taxonomy" id="4803"/>
    <lineage>
        <taxon>Eukaryota</taxon>
        <taxon>Sar</taxon>
        <taxon>Stramenopiles</taxon>
        <taxon>Oomycota</taxon>
        <taxon>Peronosporomycetes</taxon>
        <taxon>Pythiales</taxon>
        <taxon>Pythiaceae</taxon>
    </lineage>
</organism>
<keyword evidence="2" id="KW-1185">Reference proteome</keyword>
<comment type="caution">
    <text evidence="1">The sequence shown here is derived from an EMBL/GenBank/DDBJ whole genome shotgun (WGS) entry which is preliminary data.</text>
</comment>
<sequence>MARDKPAQARELLLLRKLFV</sequence>